<proteinExistence type="predicted"/>
<gene>
    <name evidence="1" type="ORF">HannXRQ_Chr17g0557961</name>
</gene>
<dbReference type="EMBL" id="CM007906">
    <property type="protein sequence ID" value="OTF87088.1"/>
    <property type="molecule type" value="Genomic_DNA"/>
</dbReference>
<reference evidence="2" key="1">
    <citation type="journal article" date="2017" name="Nature">
        <title>The sunflower genome provides insights into oil metabolism, flowering and Asterid evolution.</title>
        <authorList>
            <person name="Badouin H."/>
            <person name="Gouzy J."/>
            <person name="Grassa C.J."/>
            <person name="Murat F."/>
            <person name="Staton S.E."/>
            <person name="Cottret L."/>
            <person name="Lelandais-Briere C."/>
            <person name="Owens G.L."/>
            <person name="Carrere S."/>
            <person name="Mayjonade B."/>
            <person name="Legrand L."/>
            <person name="Gill N."/>
            <person name="Kane N.C."/>
            <person name="Bowers J.E."/>
            <person name="Hubner S."/>
            <person name="Bellec A."/>
            <person name="Berard A."/>
            <person name="Berges H."/>
            <person name="Blanchet N."/>
            <person name="Boniface M.C."/>
            <person name="Brunel D."/>
            <person name="Catrice O."/>
            <person name="Chaidir N."/>
            <person name="Claudel C."/>
            <person name="Donnadieu C."/>
            <person name="Faraut T."/>
            <person name="Fievet G."/>
            <person name="Helmstetter N."/>
            <person name="King M."/>
            <person name="Knapp S.J."/>
            <person name="Lai Z."/>
            <person name="Le Paslier M.C."/>
            <person name="Lippi Y."/>
            <person name="Lorenzon L."/>
            <person name="Mandel J.R."/>
            <person name="Marage G."/>
            <person name="Marchand G."/>
            <person name="Marquand E."/>
            <person name="Bret-Mestries E."/>
            <person name="Morien E."/>
            <person name="Nambeesan S."/>
            <person name="Nguyen T."/>
            <person name="Pegot-Espagnet P."/>
            <person name="Pouilly N."/>
            <person name="Raftis F."/>
            <person name="Sallet E."/>
            <person name="Schiex T."/>
            <person name="Thomas J."/>
            <person name="Vandecasteele C."/>
            <person name="Vares D."/>
            <person name="Vear F."/>
            <person name="Vautrin S."/>
            <person name="Crespi M."/>
            <person name="Mangin B."/>
            <person name="Burke J.M."/>
            <person name="Salse J."/>
            <person name="Munos S."/>
            <person name="Vincourt P."/>
            <person name="Rieseberg L.H."/>
            <person name="Langlade N.B."/>
        </authorList>
    </citation>
    <scope>NUCLEOTIDE SEQUENCE [LARGE SCALE GENOMIC DNA]</scope>
    <source>
        <strain evidence="2">cv. SF193</strain>
    </source>
</reference>
<protein>
    <submittedName>
        <fullName evidence="1">Uncharacterized protein</fullName>
    </submittedName>
</protein>
<organism evidence="1 2">
    <name type="scientific">Helianthus annuus</name>
    <name type="common">Common sunflower</name>
    <dbReference type="NCBI Taxonomy" id="4232"/>
    <lineage>
        <taxon>Eukaryota</taxon>
        <taxon>Viridiplantae</taxon>
        <taxon>Streptophyta</taxon>
        <taxon>Embryophyta</taxon>
        <taxon>Tracheophyta</taxon>
        <taxon>Spermatophyta</taxon>
        <taxon>Magnoliopsida</taxon>
        <taxon>eudicotyledons</taxon>
        <taxon>Gunneridae</taxon>
        <taxon>Pentapetalae</taxon>
        <taxon>asterids</taxon>
        <taxon>campanulids</taxon>
        <taxon>Asterales</taxon>
        <taxon>Asteraceae</taxon>
        <taxon>Asteroideae</taxon>
        <taxon>Heliantheae alliance</taxon>
        <taxon>Heliantheae</taxon>
        <taxon>Helianthus</taxon>
    </lineage>
</organism>
<evidence type="ECO:0000313" key="1">
    <source>
        <dbReference type="EMBL" id="OTF87088.1"/>
    </source>
</evidence>
<dbReference type="Proteomes" id="UP000215914">
    <property type="component" value="Chromosome 17"/>
</dbReference>
<keyword evidence="2" id="KW-1185">Reference proteome</keyword>
<dbReference type="InParanoid" id="A0A251RRG6"/>
<sequence>MVQGPCESLCPLIESAQRLVRLWPMPFVCRRSLTPMIAMAGGSGRLLGKPGRNTWCILRVLVKRLLTLWTG</sequence>
<name>A0A251RRG6_HELAN</name>
<dbReference type="AlphaFoldDB" id="A0A251RRG6"/>
<evidence type="ECO:0000313" key="2">
    <source>
        <dbReference type="Proteomes" id="UP000215914"/>
    </source>
</evidence>
<accession>A0A251RRG6</accession>